<keyword evidence="3" id="KW-1185">Reference proteome</keyword>
<organism evidence="2 3">
    <name type="scientific">Methanothermobacter defluvii</name>
    <dbReference type="NCBI Taxonomy" id="49339"/>
    <lineage>
        <taxon>Archaea</taxon>
        <taxon>Methanobacteriati</taxon>
        <taxon>Methanobacteriota</taxon>
        <taxon>Methanomada group</taxon>
        <taxon>Methanobacteria</taxon>
        <taxon>Methanobacteriales</taxon>
        <taxon>Methanobacteriaceae</taxon>
        <taxon>Methanothermobacter</taxon>
    </lineage>
</organism>
<gene>
    <name evidence="2" type="ORF">C7452_1593</name>
</gene>
<dbReference type="InterPro" id="IPR029002">
    <property type="entry name" value="PLPC/GPLD1"/>
</dbReference>
<sequence>MKIRGVSLILVLMMLLTPASFAWKTVTHYDTAEAIYEKLPSHKKPRLNLNAMVDGSNDPDEKFHDTVRHSFPRSFTEAKKWLDRGRSAYRNRNYRYASYCFGVASHYITDTFSAPHCVSGESSSLHTGYERQALYLAPRIKYVSGDLYTLMKQGYLNGRSDWSRWTRTKSPSTVQRDLDMGTSVAYMAINSAMN</sequence>
<evidence type="ECO:0000313" key="3">
    <source>
        <dbReference type="Proteomes" id="UP000256864"/>
    </source>
</evidence>
<comment type="caution">
    <text evidence="2">The sequence shown here is derived from an EMBL/GenBank/DDBJ whole genome shotgun (WGS) entry which is preliminary data.</text>
</comment>
<dbReference type="Gene3D" id="1.10.575.10">
    <property type="entry name" value="P1 Nuclease"/>
    <property type="match status" value="1"/>
</dbReference>
<feature type="domain" description="Phospholipase C/D" evidence="1">
    <location>
        <begin position="27"/>
        <end position="135"/>
    </location>
</feature>
<dbReference type="Proteomes" id="UP000256864">
    <property type="component" value="Unassembled WGS sequence"/>
</dbReference>
<dbReference type="GO" id="GO:0016788">
    <property type="term" value="F:hydrolase activity, acting on ester bonds"/>
    <property type="evidence" value="ECO:0007669"/>
    <property type="project" value="InterPro"/>
</dbReference>
<dbReference type="EMBL" id="QREL01000003">
    <property type="protein sequence ID" value="REE25243.1"/>
    <property type="molecule type" value="Genomic_DNA"/>
</dbReference>
<name>A0A371NC54_9EURY</name>
<protein>
    <submittedName>
        <fullName evidence="2">Zinc dependent phospholipase C</fullName>
    </submittedName>
</protein>
<dbReference type="Pfam" id="PF00882">
    <property type="entry name" value="Zn_dep_PLPC"/>
    <property type="match status" value="1"/>
</dbReference>
<reference evidence="2 3" key="1">
    <citation type="submission" date="2018-07" db="EMBL/GenBank/DDBJ databases">
        <title>Genomic Encyclopedia of Type Strains, Phase IV (KMG-IV): sequencing the most valuable type-strain genomes for metagenomic binning, comparative biology and taxonomic classification.</title>
        <authorList>
            <person name="Goeker M."/>
        </authorList>
    </citation>
    <scope>NUCLEOTIDE SEQUENCE [LARGE SCALE GENOMIC DNA]</scope>
    <source>
        <strain evidence="2 3">DSM 7466</strain>
    </source>
</reference>
<dbReference type="InterPro" id="IPR008947">
    <property type="entry name" value="PLipase_C/P1_nuclease_dom_sf"/>
</dbReference>
<evidence type="ECO:0000259" key="1">
    <source>
        <dbReference type="Pfam" id="PF00882"/>
    </source>
</evidence>
<dbReference type="SUPFAM" id="SSF48537">
    <property type="entry name" value="Phospholipase C/P1 nuclease"/>
    <property type="match status" value="1"/>
</dbReference>
<evidence type="ECO:0000313" key="2">
    <source>
        <dbReference type="EMBL" id="REE25243.1"/>
    </source>
</evidence>
<dbReference type="GeneID" id="82296552"/>
<proteinExistence type="predicted"/>
<accession>A0A371NC54</accession>
<dbReference type="AlphaFoldDB" id="A0A371NC54"/>
<dbReference type="RefSeq" id="WP_010875693.1">
    <property type="nucleotide sequence ID" value="NZ_QREL01000003.1"/>
</dbReference>